<dbReference type="InterPro" id="IPR001807">
    <property type="entry name" value="ClC"/>
</dbReference>
<keyword evidence="2" id="KW-0813">Transport</keyword>
<evidence type="ECO:0000256" key="2">
    <source>
        <dbReference type="ARBA" id="ARBA00022448"/>
    </source>
</evidence>
<feature type="transmembrane region" description="Helical" evidence="10">
    <location>
        <begin position="297"/>
        <end position="315"/>
    </location>
</feature>
<keyword evidence="6 10" id="KW-0472">Membrane</keyword>
<evidence type="ECO:0000313" key="11">
    <source>
        <dbReference type="EMBL" id="KTC87526.1"/>
    </source>
</evidence>
<evidence type="ECO:0000256" key="8">
    <source>
        <dbReference type="ARBA" id="ARBA00023214"/>
    </source>
</evidence>
<evidence type="ECO:0000256" key="7">
    <source>
        <dbReference type="ARBA" id="ARBA00023173"/>
    </source>
</evidence>
<gene>
    <name evidence="11" type="ORF">Ldro_1145</name>
</gene>
<dbReference type="InterPro" id="IPR014743">
    <property type="entry name" value="Cl-channel_core"/>
</dbReference>
<dbReference type="PRINTS" id="PR00762">
    <property type="entry name" value="CLCHANNEL"/>
</dbReference>
<proteinExistence type="predicted"/>
<keyword evidence="7" id="KW-0869">Chloride channel</keyword>
<dbReference type="OrthoDB" id="3261015at2"/>
<comment type="subcellular location">
    <subcellularLocation>
        <location evidence="1">Membrane</location>
        <topology evidence="1">Multi-pass membrane protein</topology>
    </subcellularLocation>
</comment>
<keyword evidence="3 10" id="KW-0812">Transmembrane</keyword>
<comment type="caution">
    <text evidence="11">The sequence shown here is derived from an EMBL/GenBank/DDBJ whole genome shotgun (WGS) entry which is preliminary data.</text>
</comment>
<dbReference type="GO" id="GO:0034707">
    <property type="term" value="C:chloride channel complex"/>
    <property type="evidence" value="ECO:0007669"/>
    <property type="project" value="UniProtKB-KW"/>
</dbReference>
<evidence type="ECO:0000256" key="1">
    <source>
        <dbReference type="ARBA" id="ARBA00004141"/>
    </source>
</evidence>
<dbReference type="CDD" id="cd01033">
    <property type="entry name" value="ClC_like"/>
    <property type="match status" value="1"/>
</dbReference>
<feature type="transmembrane region" description="Helical" evidence="10">
    <location>
        <begin position="263"/>
        <end position="285"/>
    </location>
</feature>
<keyword evidence="8" id="KW-0868">Chloride</keyword>
<accession>A0A0W0SVW4</accession>
<feature type="transmembrane region" description="Helical" evidence="10">
    <location>
        <begin position="100"/>
        <end position="118"/>
    </location>
</feature>
<dbReference type="AlphaFoldDB" id="A0A0W0SVW4"/>
<dbReference type="InterPro" id="IPR050368">
    <property type="entry name" value="ClC-type_chloride_channel"/>
</dbReference>
<sequence>MLAFLNCLVLRLLVEITHHQSQWRKRFAVKQSKSPQKSKASLTILIFVTLCIGIVSGLAGMFLALLLHYIQHVAYGYTHTLQHPENFLEGVTAASGQRRIFVLTLCGFLAGFGWWTIYRYGKPLVSIAKAIKSDKPMMPMVTTSLNALLQIITVALGSPLGREVAPREIGAAFACWLVDRTGLSVKESQIMVACGAGAGLAAVYNVPLGGTVFTLEVLLCSLSWSAVIPALCTSSVATAISWIGLGNEPQYLLPNYPLSLSLITWSIIVGPLFGVAAFWFHQITAAARRIAPRDGRVLILCILNFIIIGILAIYFPQLLGNGKGPIQLGFTDNLGLDLALRLLILRVIIVWSSLQAGAQGGLLTPSLANGVLMAIVLGSLWSLIWPGTHSGAFAVIGAAAFLAAAQKMPITAIVLTAEFTGINFNFLVPILFAVTGSVSTFSFYANRQYKKSKLLA</sequence>
<evidence type="ECO:0000256" key="9">
    <source>
        <dbReference type="ARBA" id="ARBA00023303"/>
    </source>
</evidence>
<dbReference type="Pfam" id="PF00654">
    <property type="entry name" value="Voltage_CLC"/>
    <property type="match status" value="1"/>
</dbReference>
<dbReference type="PATRIC" id="fig|1212489.4.peg.1207"/>
<keyword evidence="5" id="KW-0406">Ion transport</keyword>
<organism evidence="11 12">
    <name type="scientific">Legionella drozanskii LLAP-1</name>
    <dbReference type="NCBI Taxonomy" id="1212489"/>
    <lineage>
        <taxon>Bacteria</taxon>
        <taxon>Pseudomonadati</taxon>
        <taxon>Pseudomonadota</taxon>
        <taxon>Gammaproteobacteria</taxon>
        <taxon>Legionellales</taxon>
        <taxon>Legionellaceae</taxon>
        <taxon>Legionella</taxon>
    </lineage>
</organism>
<keyword evidence="12" id="KW-1185">Reference proteome</keyword>
<evidence type="ECO:0000256" key="4">
    <source>
        <dbReference type="ARBA" id="ARBA00022989"/>
    </source>
</evidence>
<dbReference type="PANTHER" id="PTHR43427">
    <property type="entry name" value="CHLORIDE CHANNEL PROTEIN CLC-E"/>
    <property type="match status" value="1"/>
</dbReference>
<dbReference type="Gene3D" id="1.10.3080.10">
    <property type="entry name" value="Clc chloride channel"/>
    <property type="match status" value="1"/>
</dbReference>
<feature type="transmembrane region" description="Helical" evidence="10">
    <location>
        <begin position="424"/>
        <end position="445"/>
    </location>
</feature>
<dbReference type="STRING" id="1212489.Ldro_1145"/>
<dbReference type="GO" id="GO:0005254">
    <property type="term" value="F:chloride channel activity"/>
    <property type="evidence" value="ECO:0007669"/>
    <property type="project" value="UniProtKB-KW"/>
</dbReference>
<keyword evidence="9" id="KW-0407">Ion channel</keyword>
<evidence type="ECO:0000256" key="10">
    <source>
        <dbReference type="SAM" id="Phobius"/>
    </source>
</evidence>
<evidence type="ECO:0000313" key="12">
    <source>
        <dbReference type="Proteomes" id="UP000054736"/>
    </source>
</evidence>
<protein>
    <submittedName>
        <fullName evidence="11">Chloride channel protein</fullName>
    </submittedName>
</protein>
<feature type="transmembrane region" description="Helical" evidence="10">
    <location>
        <begin position="391"/>
        <end position="417"/>
    </location>
</feature>
<keyword evidence="4 10" id="KW-1133">Transmembrane helix</keyword>
<feature type="transmembrane region" description="Helical" evidence="10">
    <location>
        <begin position="366"/>
        <end position="385"/>
    </location>
</feature>
<dbReference type="SUPFAM" id="SSF81340">
    <property type="entry name" value="Clc chloride channel"/>
    <property type="match status" value="1"/>
</dbReference>
<dbReference type="Proteomes" id="UP000054736">
    <property type="component" value="Unassembled WGS sequence"/>
</dbReference>
<evidence type="ECO:0000256" key="6">
    <source>
        <dbReference type="ARBA" id="ARBA00023136"/>
    </source>
</evidence>
<evidence type="ECO:0000256" key="5">
    <source>
        <dbReference type="ARBA" id="ARBA00023065"/>
    </source>
</evidence>
<reference evidence="11 12" key="1">
    <citation type="submission" date="2015-11" db="EMBL/GenBank/DDBJ databases">
        <title>Genomic analysis of 38 Legionella species identifies large and diverse effector repertoires.</title>
        <authorList>
            <person name="Burstein D."/>
            <person name="Amaro F."/>
            <person name="Zusman T."/>
            <person name="Lifshitz Z."/>
            <person name="Cohen O."/>
            <person name="Gilbert J.A."/>
            <person name="Pupko T."/>
            <person name="Shuman H.A."/>
            <person name="Segal G."/>
        </authorList>
    </citation>
    <scope>NUCLEOTIDE SEQUENCE [LARGE SCALE GENOMIC DNA]</scope>
    <source>
        <strain evidence="11 12">ATCC 700990</strain>
    </source>
</reference>
<feature type="transmembrane region" description="Helical" evidence="10">
    <location>
        <begin position="190"/>
        <end position="215"/>
    </location>
</feature>
<dbReference type="PANTHER" id="PTHR43427:SF6">
    <property type="entry name" value="CHLORIDE CHANNEL PROTEIN CLC-E"/>
    <property type="match status" value="1"/>
</dbReference>
<dbReference type="EMBL" id="LNXY01000020">
    <property type="protein sequence ID" value="KTC87526.1"/>
    <property type="molecule type" value="Genomic_DNA"/>
</dbReference>
<name>A0A0W0SVW4_9GAMM</name>
<evidence type="ECO:0000256" key="3">
    <source>
        <dbReference type="ARBA" id="ARBA00022692"/>
    </source>
</evidence>
<feature type="transmembrane region" description="Helical" evidence="10">
    <location>
        <begin position="222"/>
        <end position="243"/>
    </location>
</feature>
<feature type="transmembrane region" description="Helical" evidence="10">
    <location>
        <begin position="42"/>
        <end position="70"/>
    </location>
</feature>